<reference evidence="3" key="1">
    <citation type="journal article" date="2019" name="Int. J. Syst. Evol. Microbiol.">
        <title>The Global Catalogue of Microorganisms (GCM) 10K type strain sequencing project: providing services to taxonomists for standard genome sequencing and annotation.</title>
        <authorList>
            <consortium name="The Broad Institute Genomics Platform"/>
            <consortium name="The Broad Institute Genome Sequencing Center for Infectious Disease"/>
            <person name="Wu L."/>
            <person name="Ma J."/>
        </authorList>
    </citation>
    <scope>NUCLEOTIDE SEQUENCE [LARGE SCALE GENOMIC DNA]</scope>
    <source>
        <strain evidence="3">KCTC 23713</strain>
    </source>
</reference>
<dbReference type="EMBL" id="BMYP01000074">
    <property type="protein sequence ID" value="GHD82207.1"/>
    <property type="molecule type" value="Genomic_DNA"/>
</dbReference>
<dbReference type="Proteomes" id="UP000662678">
    <property type="component" value="Unassembled WGS sequence"/>
</dbReference>
<organism evidence="2 3">
    <name type="scientific">Vogesella fluminis</name>
    <dbReference type="NCBI Taxonomy" id="1069161"/>
    <lineage>
        <taxon>Bacteria</taxon>
        <taxon>Pseudomonadati</taxon>
        <taxon>Pseudomonadota</taxon>
        <taxon>Betaproteobacteria</taxon>
        <taxon>Neisseriales</taxon>
        <taxon>Chromobacteriaceae</taxon>
        <taxon>Vogesella</taxon>
    </lineage>
</organism>
<comment type="caution">
    <text evidence="2">The sequence shown here is derived from an EMBL/GenBank/DDBJ whole genome shotgun (WGS) entry which is preliminary data.</text>
</comment>
<protein>
    <submittedName>
        <fullName evidence="2">Uncharacterized protein</fullName>
    </submittedName>
</protein>
<proteinExistence type="predicted"/>
<evidence type="ECO:0000313" key="2">
    <source>
        <dbReference type="EMBL" id="GHD82207.1"/>
    </source>
</evidence>
<feature type="region of interest" description="Disordered" evidence="1">
    <location>
        <begin position="642"/>
        <end position="668"/>
    </location>
</feature>
<gene>
    <name evidence="2" type="ORF">GCM10011419_29400</name>
</gene>
<feature type="compositionally biased region" description="Basic residues" evidence="1">
    <location>
        <begin position="644"/>
        <end position="655"/>
    </location>
</feature>
<evidence type="ECO:0000256" key="1">
    <source>
        <dbReference type="SAM" id="MobiDB-lite"/>
    </source>
</evidence>
<keyword evidence="3" id="KW-1185">Reference proteome</keyword>
<accession>A0ABQ3HFT3</accession>
<dbReference type="RefSeq" id="WP_189354877.1">
    <property type="nucleotide sequence ID" value="NZ_BMYP01000074.1"/>
</dbReference>
<evidence type="ECO:0000313" key="3">
    <source>
        <dbReference type="Proteomes" id="UP000662678"/>
    </source>
</evidence>
<name>A0ABQ3HFT3_9NEIS</name>
<sequence length="668" mass="75056">MNVGTQLKFPDGFGSISSSQTLYLLNNSSPDGRVICVEFVTAKDTRRADFHFFQREDFEQGLLDGHISTSRDEMPVWLERIKGLNIHTFETERTGAKRSNFERAEDRECIIQPLVAREKEIFASSDPAKFIADWVKVNAPGQNATRVRFWFSCYLVFGRNPAALYPSYCRIGQYDRTPRPGKNYSTGRPARAVCRGKCKIDKDIEKKIGDGYTKHAGLGKTEREVYSRTLETEFGCTVQGKGQSLRIVSPDSKSYPTINQFRYRVRKLFKPDMLRETRYGAALVRNKMTPDVGRFSEGVANIFEKVEADGDYLDEQLADFDGQPFGDSFCRVTFTDQATNCRVGIGFAPGAEVISAYKMGLFCAAVPKSYFGRLFGVEISDEEWPCRGLPAQPIVDRGPGSGKDLVVRKELIPFVEMVGSCQPKSKATVESSHPRTTQMEGAPMTYQSDFTPVAAAKREILRAIKDNWSSDASERMTPDMIRSGVAPNPTAIWVYLDRRARTSGNEISVEEAIRAFLTPVKFTVTRDCIKLEHRRFDSAELCDLGFRDRIPKGQTLKVSGYAMNLCVKFAWIEVDNRLVEVQALLPIRDDEQQLYVGLDYLKSEKSSLNLGKSKQEDFNVAVTMNYRKACVIATGKAPTAGRWRAGKKNRSRSRKAAAGVTKKATMPR</sequence>